<evidence type="ECO:0000313" key="5">
    <source>
        <dbReference type="Proteomes" id="UP000055590"/>
    </source>
</evidence>
<dbReference type="PROSITE" id="PS51186">
    <property type="entry name" value="GNAT"/>
    <property type="match status" value="1"/>
</dbReference>
<dbReference type="SUPFAM" id="SSF55729">
    <property type="entry name" value="Acyl-CoA N-acyltransferases (Nat)"/>
    <property type="match status" value="1"/>
</dbReference>
<dbReference type="CDD" id="cd04301">
    <property type="entry name" value="NAT_SF"/>
    <property type="match status" value="1"/>
</dbReference>
<dbReference type="InterPro" id="IPR050680">
    <property type="entry name" value="YpeA/RimI_acetyltransf"/>
</dbReference>
<organism evidence="4 5">
    <name type="scientific">Vulgatibacter incomptus</name>
    <dbReference type="NCBI Taxonomy" id="1391653"/>
    <lineage>
        <taxon>Bacteria</taxon>
        <taxon>Pseudomonadati</taxon>
        <taxon>Myxococcota</taxon>
        <taxon>Myxococcia</taxon>
        <taxon>Myxococcales</taxon>
        <taxon>Cystobacterineae</taxon>
        <taxon>Vulgatibacteraceae</taxon>
        <taxon>Vulgatibacter</taxon>
    </lineage>
</organism>
<feature type="domain" description="N-acetyltransferase" evidence="3">
    <location>
        <begin position="1"/>
        <end position="141"/>
    </location>
</feature>
<evidence type="ECO:0000259" key="3">
    <source>
        <dbReference type="PROSITE" id="PS51186"/>
    </source>
</evidence>
<accession>A0A0K1PGB6</accession>
<dbReference type="EMBL" id="CP012332">
    <property type="protein sequence ID" value="AKU92560.1"/>
    <property type="molecule type" value="Genomic_DNA"/>
</dbReference>
<dbReference type="OrthoDB" id="5381450at2"/>
<evidence type="ECO:0000256" key="1">
    <source>
        <dbReference type="ARBA" id="ARBA00022679"/>
    </source>
</evidence>
<keyword evidence="5" id="KW-1185">Reference proteome</keyword>
<dbReference type="InterPro" id="IPR000182">
    <property type="entry name" value="GNAT_dom"/>
</dbReference>
<evidence type="ECO:0000313" key="4">
    <source>
        <dbReference type="EMBL" id="AKU92560.1"/>
    </source>
</evidence>
<evidence type="ECO:0000256" key="2">
    <source>
        <dbReference type="ARBA" id="ARBA00023315"/>
    </source>
</evidence>
<dbReference type="STRING" id="1391653.AKJ08_2947"/>
<name>A0A0K1PGB6_9BACT</name>
<keyword evidence="2" id="KW-0012">Acyltransferase</keyword>
<dbReference type="PANTHER" id="PTHR43420">
    <property type="entry name" value="ACETYLTRANSFERASE"/>
    <property type="match status" value="1"/>
</dbReference>
<dbReference type="RefSeq" id="WP_050726711.1">
    <property type="nucleotide sequence ID" value="NZ_CP012332.1"/>
</dbReference>
<dbReference type="AlphaFoldDB" id="A0A0K1PGB6"/>
<dbReference type="KEGG" id="vin:AKJ08_2947"/>
<proteinExistence type="predicted"/>
<dbReference type="Pfam" id="PF00583">
    <property type="entry name" value="Acetyltransf_1"/>
    <property type="match status" value="1"/>
</dbReference>
<keyword evidence="1 4" id="KW-0808">Transferase</keyword>
<reference evidence="4 5" key="1">
    <citation type="submission" date="2015-08" db="EMBL/GenBank/DDBJ databases">
        <authorList>
            <person name="Babu N.S."/>
            <person name="Beckwith C.J."/>
            <person name="Beseler K.G."/>
            <person name="Brison A."/>
            <person name="Carone J.V."/>
            <person name="Caskin T.P."/>
            <person name="Diamond M."/>
            <person name="Durham M.E."/>
            <person name="Foxe J.M."/>
            <person name="Go M."/>
            <person name="Henderson B.A."/>
            <person name="Jones I.B."/>
            <person name="McGettigan J.A."/>
            <person name="Micheletti S.J."/>
            <person name="Nasrallah M.E."/>
            <person name="Ortiz D."/>
            <person name="Piller C.R."/>
            <person name="Privatt S.R."/>
            <person name="Schneider S.L."/>
            <person name="Sharp S."/>
            <person name="Smith T.C."/>
            <person name="Stanton J.D."/>
            <person name="Ullery H.E."/>
            <person name="Wilson R.J."/>
            <person name="Serrano M.G."/>
            <person name="Buck G."/>
            <person name="Lee V."/>
            <person name="Wang Y."/>
            <person name="Carvalho R."/>
            <person name="Voegtly L."/>
            <person name="Shi R."/>
            <person name="Duckworth R."/>
            <person name="Johnson A."/>
            <person name="Loviza R."/>
            <person name="Walstead R."/>
            <person name="Shah Z."/>
            <person name="Kiflezghi M."/>
            <person name="Wade K."/>
            <person name="Ball S.L."/>
            <person name="Bradley K.W."/>
            <person name="Asai D.J."/>
            <person name="Bowman C.A."/>
            <person name="Russell D.A."/>
            <person name="Pope W.H."/>
            <person name="Jacobs-Sera D."/>
            <person name="Hendrix R.W."/>
            <person name="Hatfull G.F."/>
        </authorList>
    </citation>
    <scope>NUCLEOTIDE SEQUENCE [LARGE SCALE GENOMIC DNA]</scope>
    <source>
        <strain evidence="4 5">DSM 27710</strain>
    </source>
</reference>
<sequence length="268" mass="29398">MQIRDAAADDYESYCQLLPELQTGDPVPSREAWIDNVMPGAILVESDGRVLGGGWARLVGRWGHVVHVMVAREHQGQGVGRRVMDALAEKVRRAGCTSWYLNVKRDNEVALRLYSSFGFHVHRETTVLRVSWSVMDSLPRDGEGAATGLADPEDDAALEERWSLLPGSVSAARARGELPVRLDGTLEALALFSPSFPGASFFGVERLTLARPMLAALQSHAPGVERISLTVMEPRLANLLREGGAELRFELFQLRGEIPPKSPERPAP</sequence>
<dbReference type="GO" id="GO:0016747">
    <property type="term" value="F:acyltransferase activity, transferring groups other than amino-acyl groups"/>
    <property type="evidence" value="ECO:0007669"/>
    <property type="project" value="InterPro"/>
</dbReference>
<dbReference type="PANTHER" id="PTHR43420:SF47">
    <property type="entry name" value="N-ACETYLTRANSFERASE DOMAIN-CONTAINING PROTEIN"/>
    <property type="match status" value="1"/>
</dbReference>
<dbReference type="InterPro" id="IPR016181">
    <property type="entry name" value="Acyl_CoA_acyltransferase"/>
</dbReference>
<dbReference type="Gene3D" id="3.40.630.30">
    <property type="match status" value="1"/>
</dbReference>
<gene>
    <name evidence="4" type="ORF">AKJ08_2947</name>
</gene>
<protein>
    <submittedName>
        <fullName evidence="4">Acetyltransferase, GNAT family</fullName>
    </submittedName>
</protein>
<dbReference type="Proteomes" id="UP000055590">
    <property type="component" value="Chromosome"/>
</dbReference>